<dbReference type="GeneID" id="60325067"/>
<keyword evidence="2" id="KW-1185">Reference proteome</keyword>
<dbReference type="KEGG" id="vg:60325067"/>
<dbReference type="EMBL" id="MK460246">
    <property type="protein sequence ID" value="QAX95542.1"/>
    <property type="molecule type" value="Genomic_DNA"/>
</dbReference>
<sequence length="90" mass="9796">MSAPDRRIGVVAGGKGRAHEVIAELGLDNAVAISPRGNTGRGFCLDVLLLDESCLPLSERMYEEVLPTLMGSYVGKVYELRRHLPEQGDE</sequence>
<organism evidence="1 2">
    <name type="scientific">Mycobacterium phage Nibb</name>
    <dbReference type="NCBI Taxonomy" id="2510585"/>
    <lineage>
        <taxon>Viruses</taxon>
        <taxon>Duplodnaviria</taxon>
        <taxon>Heunggongvirae</taxon>
        <taxon>Uroviricota</taxon>
        <taxon>Caudoviricetes</taxon>
        <taxon>Weiservirinae</taxon>
        <taxon>Anayavirus</taxon>
        <taxon>Anayavirus nibb</taxon>
    </lineage>
</organism>
<evidence type="ECO:0000313" key="1">
    <source>
        <dbReference type="EMBL" id="QAX95542.1"/>
    </source>
</evidence>
<proteinExistence type="predicted"/>
<dbReference type="Proteomes" id="UP000290045">
    <property type="component" value="Segment"/>
</dbReference>
<reference evidence="1 2" key="1">
    <citation type="submission" date="2019-01" db="EMBL/GenBank/DDBJ databases">
        <authorList>
            <person name="Neitz A."/>
            <person name="Villela V."/>
            <person name="Anton S."/>
            <person name="Buhyoff S."/>
            <person name="Consani M."/>
            <person name="Davis D."/>
            <person name="Haas R."/>
            <person name="Heid C."/>
            <person name="Roop S."/>
            <person name="Braley A.B."/>
            <person name="Ettinger A.-S.H."/>
            <person name="Anders K.R."/>
            <person name="Garlena R.A."/>
            <person name="Russell D.A."/>
            <person name="Pope W.H."/>
            <person name="Jacobs-Sera D."/>
            <person name="Hendrix R.W."/>
            <person name="Hatfull G.F."/>
        </authorList>
    </citation>
    <scope>NUCLEOTIDE SEQUENCE [LARGE SCALE GENOMIC DNA]</scope>
</reference>
<dbReference type="RefSeq" id="YP_009953591.1">
    <property type="nucleotide sequence ID" value="NC_051624.1"/>
</dbReference>
<protein>
    <submittedName>
        <fullName evidence="1">Uncharacterized protein</fullName>
    </submittedName>
</protein>
<evidence type="ECO:0000313" key="2">
    <source>
        <dbReference type="Proteomes" id="UP000290045"/>
    </source>
</evidence>
<gene>
    <name evidence="1" type="primary">2</name>
    <name evidence="1" type="ORF">SEA_NIBB_2</name>
</gene>
<accession>A0A411B5A5</accession>
<name>A0A411B5A5_9CAUD</name>